<keyword evidence="1" id="KW-0812">Transmembrane</keyword>
<keyword evidence="3" id="KW-1185">Reference proteome</keyword>
<dbReference type="OrthoDB" id="2987886at2"/>
<protein>
    <recommendedName>
        <fullName evidence="4">DUF2232 domain-containing protein</fullName>
    </recommendedName>
</protein>
<dbReference type="PANTHER" id="PTHR41324:SF1">
    <property type="entry name" value="DUF2232 DOMAIN-CONTAINING PROTEIN"/>
    <property type="match status" value="1"/>
</dbReference>
<dbReference type="AlphaFoldDB" id="A0A4Y8PWD5"/>
<evidence type="ECO:0000313" key="3">
    <source>
        <dbReference type="Proteomes" id="UP000298246"/>
    </source>
</evidence>
<organism evidence="2 3">
    <name type="scientific">Paenibacillus athensensis</name>
    <dbReference type="NCBI Taxonomy" id="1967502"/>
    <lineage>
        <taxon>Bacteria</taxon>
        <taxon>Bacillati</taxon>
        <taxon>Bacillota</taxon>
        <taxon>Bacilli</taxon>
        <taxon>Bacillales</taxon>
        <taxon>Paenibacillaceae</taxon>
        <taxon>Paenibacillus</taxon>
    </lineage>
</organism>
<feature type="transmembrane region" description="Helical" evidence="1">
    <location>
        <begin position="34"/>
        <end position="64"/>
    </location>
</feature>
<keyword evidence="1" id="KW-0472">Membrane</keyword>
<evidence type="ECO:0008006" key="4">
    <source>
        <dbReference type="Google" id="ProtNLM"/>
    </source>
</evidence>
<feature type="transmembrane region" description="Helical" evidence="1">
    <location>
        <begin position="124"/>
        <end position="148"/>
    </location>
</feature>
<keyword evidence="1" id="KW-1133">Transmembrane helix</keyword>
<dbReference type="Proteomes" id="UP000298246">
    <property type="component" value="Unassembled WGS sequence"/>
</dbReference>
<feature type="transmembrane region" description="Helical" evidence="1">
    <location>
        <begin position="262"/>
        <end position="282"/>
    </location>
</feature>
<name>A0A4Y8PWD5_9BACL</name>
<dbReference type="InterPro" id="IPR018710">
    <property type="entry name" value="DUF2232"/>
</dbReference>
<feature type="transmembrane region" description="Helical" evidence="1">
    <location>
        <begin position="180"/>
        <end position="203"/>
    </location>
</feature>
<sequence length="329" mass="37343">MVTSWRIGTATFHLWKNICVRGDPTLGKRSWHGLIWSLVTVVWLLSFMTPLLPLTIGFLMVPVLMLYVKTTTRSFILYYVGSLLVVYLLSALQGLFLISISLFFLPPVLAMGSLYKRKAAARTVLTAGTVTLLGESLLSLMISALSGLNPIGSYKAMMNDYFQNIMQPALKQMLGSDQDLYLNAMVQWIPTFLIMMAVFYVFVSHGLSRWLLNKTGESIPGLRPMREWMLPRTFVWLYLLALILGLFIPTSTSMVSTILQNLLPLLIFVFTIQALAFLYYIIHQKGWNRALPFTATALLAIMWPLMFVYSLLGVVDVAFPIRERFKKNM</sequence>
<feature type="transmembrane region" description="Helical" evidence="1">
    <location>
        <begin position="76"/>
        <end position="104"/>
    </location>
</feature>
<proteinExistence type="predicted"/>
<evidence type="ECO:0000313" key="2">
    <source>
        <dbReference type="EMBL" id="TFE84920.1"/>
    </source>
</evidence>
<feature type="transmembrane region" description="Helical" evidence="1">
    <location>
        <begin position="233"/>
        <end position="250"/>
    </location>
</feature>
<feature type="transmembrane region" description="Helical" evidence="1">
    <location>
        <begin position="294"/>
        <end position="319"/>
    </location>
</feature>
<dbReference type="PANTHER" id="PTHR41324">
    <property type="entry name" value="MEMBRANE PROTEIN-RELATED"/>
    <property type="match status" value="1"/>
</dbReference>
<comment type="caution">
    <text evidence="2">The sequence shown here is derived from an EMBL/GenBank/DDBJ whole genome shotgun (WGS) entry which is preliminary data.</text>
</comment>
<evidence type="ECO:0000256" key="1">
    <source>
        <dbReference type="SAM" id="Phobius"/>
    </source>
</evidence>
<gene>
    <name evidence="2" type="ORF">B5M42_18775</name>
</gene>
<reference evidence="2 3" key="1">
    <citation type="submission" date="2017-03" db="EMBL/GenBank/DDBJ databases">
        <title>Isolation of Levoglucosan Utilizing Bacteria.</title>
        <authorList>
            <person name="Arya A.S."/>
        </authorList>
    </citation>
    <scope>NUCLEOTIDE SEQUENCE [LARGE SCALE GENOMIC DNA]</scope>
    <source>
        <strain evidence="2 3">MEC069</strain>
    </source>
</reference>
<accession>A0A4Y8PWD5</accession>
<dbReference type="EMBL" id="MYFO01000030">
    <property type="protein sequence ID" value="TFE84920.1"/>
    <property type="molecule type" value="Genomic_DNA"/>
</dbReference>
<dbReference type="Pfam" id="PF09991">
    <property type="entry name" value="DUF2232"/>
    <property type="match status" value="1"/>
</dbReference>